<dbReference type="AlphaFoldDB" id="A0A2N5CI55"/>
<dbReference type="OrthoDB" id="5296677at2"/>
<evidence type="ECO:0000313" key="2">
    <source>
        <dbReference type="Proteomes" id="UP000234341"/>
    </source>
</evidence>
<evidence type="ECO:0000313" key="1">
    <source>
        <dbReference type="EMBL" id="PLQ01892.1"/>
    </source>
</evidence>
<dbReference type="RefSeq" id="WP_101679697.1">
    <property type="nucleotide sequence ID" value="NZ_PJRP01000001.1"/>
</dbReference>
<dbReference type="InterPro" id="IPR031552">
    <property type="entry name" value="ParE-like_toxin"/>
</dbReference>
<organism evidence="1 2">
    <name type="scientific">Cupriavidus pauculus</name>
    <dbReference type="NCBI Taxonomy" id="82633"/>
    <lineage>
        <taxon>Bacteria</taxon>
        <taxon>Pseudomonadati</taxon>
        <taxon>Pseudomonadota</taxon>
        <taxon>Betaproteobacteria</taxon>
        <taxon>Burkholderiales</taxon>
        <taxon>Burkholderiaceae</taxon>
        <taxon>Cupriavidus</taxon>
    </lineage>
</organism>
<sequence length="110" mass="12725">MIATPNYKRPFRDFVKKAGRPLQKVIEDEVELVCDAPATGEPKAGDLAGIRVHKFRFHRQEYLMAYRGPSPEQAAEGIDIELVMIDFYQVGPHENFYDLLKRYLRAERNA</sequence>
<protein>
    <recommendedName>
        <fullName evidence="3">Type II toxin-antitoxin system RelE/ParE family toxin</fullName>
    </recommendedName>
</protein>
<gene>
    <name evidence="1" type="ORF">CYJ10_00865</name>
</gene>
<accession>A0A2N5CI55</accession>
<proteinExistence type="predicted"/>
<evidence type="ECO:0008006" key="3">
    <source>
        <dbReference type="Google" id="ProtNLM"/>
    </source>
</evidence>
<dbReference type="Proteomes" id="UP000234341">
    <property type="component" value="Unassembled WGS sequence"/>
</dbReference>
<dbReference type="EMBL" id="PJRP01000001">
    <property type="protein sequence ID" value="PLQ01892.1"/>
    <property type="molecule type" value="Genomic_DNA"/>
</dbReference>
<reference evidence="1 2" key="1">
    <citation type="submission" date="2017-12" db="EMBL/GenBank/DDBJ databases">
        <title>Genome sequence of the active heterotrophic nitrifier-denitrifier, Cupriavidus pauculus UM1.</title>
        <authorList>
            <person name="Putonti C."/>
            <person name="Castignetti D."/>
        </authorList>
    </citation>
    <scope>NUCLEOTIDE SEQUENCE [LARGE SCALE GENOMIC DNA]</scope>
    <source>
        <strain evidence="1 2">UM1</strain>
    </source>
</reference>
<dbReference type="Pfam" id="PF15781">
    <property type="entry name" value="ParE-like_toxin"/>
    <property type="match status" value="1"/>
</dbReference>
<comment type="caution">
    <text evidence="1">The sequence shown here is derived from an EMBL/GenBank/DDBJ whole genome shotgun (WGS) entry which is preliminary data.</text>
</comment>
<name>A0A2N5CI55_9BURK</name>